<name>A0AA50H981_9HYPH</name>
<evidence type="ECO:0000256" key="1">
    <source>
        <dbReference type="SAM" id="MobiDB-lite"/>
    </source>
</evidence>
<sequence length="317" mass="33649">MNNQWGRGSGGATGGGSGIGGILFASVVCLALGGAAGYSAFRAMSGAPSESALEDSNRRIADLADENDALKRQLDALRADASRSDAAENAENVRLAQEIVPGIQRELELAGQKLAEAERLRKDAEAAATERARELDERAGQIAQLEKAIEEARSTQAANRNAETERLEAEAETLRRELAEAGQAARRLRTRELPDLVAEIARKNQEIATLTARNAALAERIAALETAAQPKSPQQADDNGARDNAKPADGRSPRNAALVAQAIEKTPGLDRLTGTQRTQLEQTLVSGECVTNALGSVLNRVPILALRGLMRDLDSDC</sequence>
<keyword evidence="2" id="KW-0472">Membrane</keyword>
<dbReference type="AlphaFoldDB" id="A0AA50H981"/>
<feature type="region of interest" description="Disordered" evidence="1">
    <location>
        <begin position="226"/>
        <end position="253"/>
    </location>
</feature>
<dbReference type="Proteomes" id="UP001234585">
    <property type="component" value="Chromosome"/>
</dbReference>
<reference evidence="3 4" key="1">
    <citation type="submission" date="2023-08" db="EMBL/GenBank/DDBJ databases">
        <title>Pathogen: clinical or host-associated sample.</title>
        <authorList>
            <person name="Hergert J."/>
            <person name="Casey R."/>
            <person name="Wagner J."/>
            <person name="Young E.L."/>
            <person name="Oakeson K.F."/>
        </authorList>
    </citation>
    <scope>NUCLEOTIDE SEQUENCE [LARGE SCALE GENOMIC DNA]</scope>
    <source>
        <strain evidence="3 4">1760953</strain>
    </source>
</reference>
<dbReference type="EMBL" id="CP132302">
    <property type="protein sequence ID" value="WLR98689.1"/>
    <property type="molecule type" value="Genomic_DNA"/>
</dbReference>
<dbReference type="RefSeq" id="WP_306038334.1">
    <property type="nucleotide sequence ID" value="NZ_CP132302.1"/>
</dbReference>
<organism evidence="3 4">
    <name type="scientific">Shinella sumterensis</name>
    <dbReference type="NCBI Taxonomy" id="1967501"/>
    <lineage>
        <taxon>Bacteria</taxon>
        <taxon>Pseudomonadati</taxon>
        <taxon>Pseudomonadota</taxon>
        <taxon>Alphaproteobacteria</taxon>
        <taxon>Hyphomicrobiales</taxon>
        <taxon>Rhizobiaceae</taxon>
        <taxon>Shinella</taxon>
    </lineage>
</organism>
<keyword evidence="2" id="KW-0812">Transmembrane</keyword>
<keyword evidence="4" id="KW-1185">Reference proteome</keyword>
<evidence type="ECO:0000313" key="4">
    <source>
        <dbReference type="Proteomes" id="UP001234585"/>
    </source>
</evidence>
<evidence type="ECO:0000313" key="3">
    <source>
        <dbReference type="EMBL" id="WLR98689.1"/>
    </source>
</evidence>
<evidence type="ECO:0000256" key="2">
    <source>
        <dbReference type="SAM" id="Phobius"/>
    </source>
</evidence>
<keyword evidence="2" id="KW-1133">Transmembrane helix</keyword>
<feature type="compositionally biased region" description="Basic and acidic residues" evidence="1">
    <location>
        <begin position="239"/>
        <end position="252"/>
    </location>
</feature>
<accession>A0AA50H981</accession>
<proteinExistence type="predicted"/>
<protein>
    <submittedName>
        <fullName evidence="3">Uncharacterized protein</fullName>
    </submittedName>
</protein>
<gene>
    <name evidence="3" type="ORF">Q9313_06575</name>
</gene>
<feature type="transmembrane region" description="Helical" evidence="2">
    <location>
        <begin position="20"/>
        <end position="41"/>
    </location>
</feature>